<reference evidence="2" key="1">
    <citation type="submission" date="2020-04" db="EMBL/GenBank/DDBJ databases">
        <authorList>
            <person name="Alioto T."/>
            <person name="Alioto T."/>
            <person name="Gomez Garrido J."/>
        </authorList>
    </citation>
    <scope>NUCLEOTIDE SEQUENCE</scope>
    <source>
        <strain evidence="2">A484AB</strain>
    </source>
</reference>
<dbReference type="Pfam" id="PF05380">
    <property type="entry name" value="Peptidase_A17"/>
    <property type="match status" value="1"/>
</dbReference>
<gene>
    <name evidence="2" type="ORF">PACLA_8A057385</name>
</gene>
<comment type="caution">
    <text evidence="2">The sequence shown here is derived from an EMBL/GenBank/DDBJ whole genome shotgun (WGS) entry which is preliminary data.</text>
</comment>
<dbReference type="OrthoDB" id="6434680at2759"/>
<sequence length="633" mass="72496">MKCIGYTADINANENLRKIITRLPDHMIERWKVFLADIREKVLAKASVPERLELAKKARLCFSCLNRGYSKNDCRSKKKCEKSDSCPYFHHPLLHSSPPPVASILDKPSMMPVIRARFRAPNGRAIKSSRSKPTRLRKLFSTCLKDIEFNHVSGSIDLILGVHYTHLHSEEEIRRGEECQPVAKKTKLGWYVIGVNEEKRSPELCSIYFVRKIDMERFYQFETLGVQAVNYPCPKSALSLDEKRAMELMERSCKLDDNRYVIGLPWNRDKNLLPDNRSLAETRLRSLEKSLSKNDQKAKMYDQALMQYAENNWAIPLSEEDLKVDRKPVYYLPHHGVYRPDKKSPGLIGNLLRVLLRFREEQVAFSGDISKMFLQILLPEEDTHVHRFLWRNLDAAREPTTYTLQRVMIGDKPSPDMESFLSFEKANESEQPKEADGSESDPHPVTPIVNLDGKEENKTLSVIWNPTRYVIGFASKEVKVERLTKRSVLSNISKLYDPLGLASAVKIKAKIALQNIWKAKQFDWDDPLPEVMSNTWKKLFTEIESLKKVEFPRCLQPNEVSGPSELDVFADASKDAYGAVAYLVWTTPHGFHVSLVSVNARVAPLRHTAIPRLELMAALSHLDSLTPLLKNPS</sequence>
<dbReference type="PANTHER" id="PTHR47331">
    <property type="entry name" value="PHD-TYPE DOMAIN-CONTAINING PROTEIN"/>
    <property type="match status" value="1"/>
</dbReference>
<protein>
    <submittedName>
        <fullName evidence="2">Uncharacterized protein</fullName>
    </submittedName>
</protein>
<evidence type="ECO:0000313" key="3">
    <source>
        <dbReference type="Proteomes" id="UP001152795"/>
    </source>
</evidence>
<dbReference type="AlphaFoldDB" id="A0A7D9IEW1"/>
<proteinExistence type="predicted"/>
<name>A0A7D9IEW1_PARCT</name>
<accession>A0A7D9IEW1</accession>
<feature type="region of interest" description="Disordered" evidence="1">
    <location>
        <begin position="424"/>
        <end position="450"/>
    </location>
</feature>
<evidence type="ECO:0000313" key="2">
    <source>
        <dbReference type="EMBL" id="CAB4007182.1"/>
    </source>
</evidence>
<dbReference type="InterPro" id="IPR008042">
    <property type="entry name" value="Retrotrans_Pao"/>
</dbReference>
<dbReference type="EMBL" id="CACRXK020005721">
    <property type="protein sequence ID" value="CAB4007182.1"/>
    <property type="molecule type" value="Genomic_DNA"/>
</dbReference>
<dbReference type="Proteomes" id="UP001152795">
    <property type="component" value="Unassembled WGS sequence"/>
</dbReference>
<dbReference type="PANTHER" id="PTHR47331:SF1">
    <property type="entry name" value="GAG-LIKE PROTEIN"/>
    <property type="match status" value="1"/>
</dbReference>
<organism evidence="2 3">
    <name type="scientific">Paramuricea clavata</name>
    <name type="common">Red gorgonian</name>
    <name type="synonym">Violescent sea-whip</name>
    <dbReference type="NCBI Taxonomy" id="317549"/>
    <lineage>
        <taxon>Eukaryota</taxon>
        <taxon>Metazoa</taxon>
        <taxon>Cnidaria</taxon>
        <taxon>Anthozoa</taxon>
        <taxon>Octocorallia</taxon>
        <taxon>Malacalcyonacea</taxon>
        <taxon>Plexauridae</taxon>
        <taxon>Paramuricea</taxon>
    </lineage>
</organism>
<keyword evidence="3" id="KW-1185">Reference proteome</keyword>
<evidence type="ECO:0000256" key="1">
    <source>
        <dbReference type="SAM" id="MobiDB-lite"/>
    </source>
</evidence>
<feature type="compositionally biased region" description="Basic and acidic residues" evidence="1">
    <location>
        <begin position="425"/>
        <end position="442"/>
    </location>
</feature>